<comment type="similarity">
    <text evidence="2">Belongs to the major facilitator superfamily. Monocarboxylate porter (TC 2.A.1.13) family.</text>
</comment>
<feature type="transmembrane region" description="Helical" evidence="3">
    <location>
        <begin position="129"/>
        <end position="147"/>
    </location>
</feature>
<dbReference type="EMBL" id="CR382136">
    <property type="protein sequence ID" value="CAG86613.2"/>
    <property type="molecule type" value="Genomic_DNA"/>
</dbReference>
<feature type="transmembrane region" description="Helical" evidence="3">
    <location>
        <begin position="189"/>
        <end position="207"/>
    </location>
</feature>
<keyword evidence="5" id="KW-1185">Reference proteome</keyword>
<dbReference type="OrthoDB" id="6499973at2759"/>
<sequence length="455" mass="50447">MESTIRTDIEKSVPVSESKERLDGGYGWVMVFATFLFLFSTWGVNSAFGVYFSEYLKNNTFPGASRIDYAFIGGISFGVGLFSGPLVNYVHGILGTHLTILLGNCFQFTSIMLASWSVSLWQLYCSQGIMQSFGLALISLPALTLLTQWFTKRRALAQGLAVMGSGAGGVTFTMAMYKVMEVRNVHWALRAQAIISACLVLIGVALVRTRTKAVVFIPIDMPTLKCVGFWLLCFFNVTCVFGYVIILYTMSSYTTSLGYTQYQGAIVSTMVQVGFCFGRPLIGHVSDIVGPATITVFCYYMATIFTLAMWITARNYESLIMLALLEGTFIGAVFSTTAPIIVHLVGLRRVNVAFCMSWVFFGVASIFGEPVGVCLTDLLPNGNLDPNSFKKTAIFAGCSFFVCATFMLFLRGYLIARERIMEKFYSDEKSIDRLYVNVPARDVFNHLFVWSNIRA</sequence>
<feature type="transmembrane region" description="Helical" evidence="3">
    <location>
        <begin position="352"/>
        <end position="373"/>
    </location>
</feature>
<dbReference type="OMA" id="TINCFTW"/>
<dbReference type="PANTHER" id="PTHR11360:SF315">
    <property type="entry name" value="TRANSPORTER MCH2-RELATED"/>
    <property type="match status" value="1"/>
</dbReference>
<dbReference type="RefSeq" id="XP_458500.2">
    <property type="nucleotide sequence ID" value="XM_458500.1"/>
</dbReference>
<dbReference type="CDD" id="cd17352">
    <property type="entry name" value="MFS_MCT_SLC16"/>
    <property type="match status" value="1"/>
</dbReference>
<feature type="transmembrane region" description="Helical" evidence="3">
    <location>
        <begin position="227"/>
        <end position="250"/>
    </location>
</feature>
<dbReference type="SUPFAM" id="SSF103473">
    <property type="entry name" value="MFS general substrate transporter"/>
    <property type="match status" value="1"/>
</dbReference>
<dbReference type="GO" id="GO:0016020">
    <property type="term" value="C:membrane"/>
    <property type="evidence" value="ECO:0007669"/>
    <property type="project" value="UniProtKB-SubCell"/>
</dbReference>
<keyword evidence="3" id="KW-1133">Transmembrane helix</keyword>
<dbReference type="HOGENOM" id="CLU_001265_1_2_1"/>
<dbReference type="FunCoup" id="Q6BTG9">
    <property type="interactions" value="163"/>
</dbReference>
<comment type="subcellular location">
    <subcellularLocation>
        <location evidence="1">Membrane</location>
        <topology evidence="1">Multi-pass membrane protein</topology>
    </subcellularLocation>
</comment>
<dbReference type="GeneID" id="2901001"/>
<keyword evidence="3" id="KW-0472">Membrane</keyword>
<protein>
    <submittedName>
        <fullName evidence="4">DEHA2D00726p</fullName>
    </submittedName>
</protein>
<dbReference type="AlphaFoldDB" id="Q6BTG9"/>
<name>Q6BTG9_DEBHA</name>
<dbReference type="Gene3D" id="1.20.1250.20">
    <property type="entry name" value="MFS general substrate transporter like domains"/>
    <property type="match status" value="2"/>
</dbReference>
<feature type="transmembrane region" description="Helical" evidence="3">
    <location>
        <begin position="262"/>
        <end position="282"/>
    </location>
</feature>
<evidence type="ECO:0000313" key="4">
    <source>
        <dbReference type="EMBL" id="CAG86613.2"/>
    </source>
</evidence>
<dbReference type="eggNOG" id="KOG2504">
    <property type="taxonomic scope" value="Eukaryota"/>
</dbReference>
<feature type="transmembrane region" description="Helical" evidence="3">
    <location>
        <begin position="159"/>
        <end position="177"/>
    </location>
</feature>
<keyword evidence="3" id="KW-0812">Transmembrane</keyword>
<dbReference type="InParanoid" id="Q6BTG9"/>
<dbReference type="InterPro" id="IPR036259">
    <property type="entry name" value="MFS_trans_sf"/>
</dbReference>
<feature type="transmembrane region" description="Helical" evidence="3">
    <location>
        <begin position="319"/>
        <end position="345"/>
    </location>
</feature>
<dbReference type="VEuPathDB" id="FungiDB:DEHA2D00726g"/>
<dbReference type="InterPro" id="IPR011701">
    <property type="entry name" value="MFS"/>
</dbReference>
<feature type="transmembrane region" description="Helical" evidence="3">
    <location>
        <begin position="26"/>
        <end position="49"/>
    </location>
</feature>
<organism evidence="4 5">
    <name type="scientific">Debaryomyces hansenii (strain ATCC 36239 / CBS 767 / BCRC 21394 / JCM 1990 / NBRC 0083 / IGC 2968)</name>
    <name type="common">Yeast</name>
    <name type="synonym">Torulaspora hansenii</name>
    <dbReference type="NCBI Taxonomy" id="284592"/>
    <lineage>
        <taxon>Eukaryota</taxon>
        <taxon>Fungi</taxon>
        <taxon>Dikarya</taxon>
        <taxon>Ascomycota</taxon>
        <taxon>Saccharomycotina</taxon>
        <taxon>Pichiomycetes</taxon>
        <taxon>Debaryomycetaceae</taxon>
        <taxon>Debaryomyces</taxon>
    </lineage>
</organism>
<dbReference type="InterPro" id="IPR050327">
    <property type="entry name" value="Proton-linked_MCT"/>
</dbReference>
<dbReference type="Proteomes" id="UP000000599">
    <property type="component" value="Chromosome D"/>
</dbReference>
<evidence type="ECO:0000256" key="1">
    <source>
        <dbReference type="ARBA" id="ARBA00004141"/>
    </source>
</evidence>
<feature type="transmembrane region" description="Helical" evidence="3">
    <location>
        <begin position="393"/>
        <end position="414"/>
    </location>
</feature>
<feature type="transmembrane region" description="Helical" evidence="3">
    <location>
        <begin position="101"/>
        <end position="123"/>
    </location>
</feature>
<accession>Q6BTG9</accession>
<dbReference type="Pfam" id="PF07690">
    <property type="entry name" value="MFS_1"/>
    <property type="match status" value="1"/>
</dbReference>
<evidence type="ECO:0000256" key="2">
    <source>
        <dbReference type="ARBA" id="ARBA00006727"/>
    </source>
</evidence>
<evidence type="ECO:0000313" key="5">
    <source>
        <dbReference type="Proteomes" id="UP000000599"/>
    </source>
</evidence>
<gene>
    <name evidence="4" type="ordered locus">DEHA2D00726g</name>
</gene>
<proteinExistence type="inferred from homology"/>
<reference evidence="4 5" key="1">
    <citation type="journal article" date="2004" name="Nature">
        <title>Genome evolution in yeasts.</title>
        <authorList>
            <consortium name="Genolevures"/>
            <person name="Dujon B."/>
            <person name="Sherman D."/>
            <person name="Fischer G."/>
            <person name="Durrens P."/>
            <person name="Casaregola S."/>
            <person name="Lafontaine I."/>
            <person name="de Montigny J."/>
            <person name="Marck C."/>
            <person name="Neuveglise C."/>
            <person name="Talla E."/>
            <person name="Goffard N."/>
            <person name="Frangeul L."/>
            <person name="Aigle M."/>
            <person name="Anthouard V."/>
            <person name="Babour A."/>
            <person name="Barbe V."/>
            <person name="Barnay S."/>
            <person name="Blanchin S."/>
            <person name="Beckerich J.M."/>
            <person name="Beyne E."/>
            <person name="Bleykasten C."/>
            <person name="Boisrame A."/>
            <person name="Boyer J."/>
            <person name="Cattolico L."/>
            <person name="Confanioleri F."/>
            <person name="de Daruvar A."/>
            <person name="Despons L."/>
            <person name="Fabre E."/>
            <person name="Fairhead C."/>
            <person name="Ferry-Dumazet H."/>
            <person name="Groppi A."/>
            <person name="Hantraye F."/>
            <person name="Hennequin C."/>
            <person name="Jauniaux N."/>
            <person name="Joyet P."/>
            <person name="Kachouri R."/>
            <person name="Kerrest A."/>
            <person name="Koszul R."/>
            <person name="Lemaire M."/>
            <person name="Lesur I."/>
            <person name="Ma L."/>
            <person name="Muller H."/>
            <person name="Nicaud J.M."/>
            <person name="Nikolski M."/>
            <person name="Oztas S."/>
            <person name="Ozier-Kalogeropoulos O."/>
            <person name="Pellenz S."/>
            <person name="Potier S."/>
            <person name="Richard G.F."/>
            <person name="Straub M.L."/>
            <person name="Suleau A."/>
            <person name="Swennene D."/>
            <person name="Tekaia F."/>
            <person name="Wesolowski-Louvel M."/>
            <person name="Westhof E."/>
            <person name="Wirth B."/>
            <person name="Zeniou-Meyer M."/>
            <person name="Zivanovic I."/>
            <person name="Bolotin-Fukuhara M."/>
            <person name="Thierry A."/>
            <person name="Bouchier C."/>
            <person name="Caudron B."/>
            <person name="Scarpelli C."/>
            <person name="Gaillardin C."/>
            <person name="Weissenbach J."/>
            <person name="Wincker P."/>
            <person name="Souciet J.L."/>
        </authorList>
    </citation>
    <scope>NUCLEOTIDE SEQUENCE [LARGE SCALE GENOMIC DNA]</scope>
    <source>
        <strain evidence="5">ATCC 36239 / CBS 767 / BCRC 21394 / JCM 1990 / NBRC 0083 / IGC 2968</strain>
    </source>
</reference>
<evidence type="ECO:0000256" key="3">
    <source>
        <dbReference type="SAM" id="Phobius"/>
    </source>
</evidence>
<dbReference type="GO" id="GO:0022857">
    <property type="term" value="F:transmembrane transporter activity"/>
    <property type="evidence" value="ECO:0007669"/>
    <property type="project" value="InterPro"/>
</dbReference>
<feature type="transmembrane region" description="Helical" evidence="3">
    <location>
        <begin position="69"/>
        <end position="89"/>
    </location>
</feature>
<dbReference type="KEGG" id="dha:DEHA2D00726g"/>
<dbReference type="PANTHER" id="PTHR11360">
    <property type="entry name" value="MONOCARBOXYLATE TRANSPORTER"/>
    <property type="match status" value="1"/>
</dbReference>
<feature type="transmembrane region" description="Helical" evidence="3">
    <location>
        <begin position="294"/>
        <end position="313"/>
    </location>
</feature>